<dbReference type="EMBL" id="VIWY01000002">
    <property type="protein sequence ID" value="TWG24255.1"/>
    <property type="molecule type" value="Genomic_DNA"/>
</dbReference>
<feature type="transmembrane region" description="Helical" evidence="1">
    <location>
        <begin position="61"/>
        <end position="82"/>
    </location>
</feature>
<dbReference type="Proteomes" id="UP000320239">
    <property type="component" value="Unassembled WGS sequence"/>
</dbReference>
<feature type="transmembrane region" description="Helical" evidence="1">
    <location>
        <begin position="33"/>
        <end position="55"/>
    </location>
</feature>
<feature type="transmembrane region" description="Helical" evidence="1">
    <location>
        <begin position="6"/>
        <end position="26"/>
    </location>
</feature>
<feature type="transmembrane region" description="Helical" evidence="1">
    <location>
        <begin position="89"/>
        <end position="110"/>
    </location>
</feature>
<dbReference type="InterPro" id="IPR052712">
    <property type="entry name" value="Acid_resist_chaperone_HdeD"/>
</dbReference>
<sequence>MSRNAVWLRLAAGVLAVVMGIVAFAWPSATLRVVGLLFGSQLLVMGVVRAAQLLVDPDTPVVQRVLGVIFGVLTGLVGIVCLRNVAGSLVLLLVIVAVGWLLDGLAEIFTTIGDSGVHPDGAGWRLATGLCAVLAAIAVLVWPGLGLATFLFIGATTLVFVGLCQILIGVSGLRAHPA</sequence>
<organism evidence="2 3">
    <name type="scientific">Actinoplanes teichomyceticus</name>
    <dbReference type="NCBI Taxonomy" id="1867"/>
    <lineage>
        <taxon>Bacteria</taxon>
        <taxon>Bacillati</taxon>
        <taxon>Actinomycetota</taxon>
        <taxon>Actinomycetes</taxon>
        <taxon>Micromonosporales</taxon>
        <taxon>Micromonosporaceae</taxon>
        <taxon>Actinoplanes</taxon>
    </lineage>
</organism>
<proteinExistence type="predicted"/>
<dbReference type="OrthoDB" id="3296121at2"/>
<dbReference type="Pfam" id="PF03729">
    <property type="entry name" value="DUF308"/>
    <property type="match status" value="1"/>
</dbReference>
<gene>
    <name evidence="2" type="ORF">FHX34_102808</name>
</gene>
<reference evidence="2 3" key="1">
    <citation type="submission" date="2019-06" db="EMBL/GenBank/DDBJ databases">
        <title>Sequencing the genomes of 1000 actinobacteria strains.</title>
        <authorList>
            <person name="Klenk H.-P."/>
        </authorList>
    </citation>
    <scope>NUCLEOTIDE SEQUENCE [LARGE SCALE GENOMIC DNA]</scope>
    <source>
        <strain evidence="2 3">DSM 43866</strain>
    </source>
</reference>
<accession>A0A561WK61</accession>
<name>A0A561WK61_ACTTI</name>
<feature type="transmembrane region" description="Helical" evidence="1">
    <location>
        <begin position="122"/>
        <end position="142"/>
    </location>
</feature>
<dbReference type="PANTHER" id="PTHR34989:SF1">
    <property type="entry name" value="PROTEIN HDED"/>
    <property type="match status" value="1"/>
</dbReference>
<keyword evidence="1" id="KW-0812">Transmembrane</keyword>
<dbReference type="InterPro" id="IPR005325">
    <property type="entry name" value="DUF308_memb"/>
</dbReference>
<evidence type="ECO:0000313" key="2">
    <source>
        <dbReference type="EMBL" id="TWG24255.1"/>
    </source>
</evidence>
<dbReference type="AlphaFoldDB" id="A0A561WK61"/>
<evidence type="ECO:0000313" key="3">
    <source>
        <dbReference type="Proteomes" id="UP000320239"/>
    </source>
</evidence>
<dbReference type="PANTHER" id="PTHR34989">
    <property type="entry name" value="PROTEIN HDED"/>
    <property type="match status" value="1"/>
</dbReference>
<keyword evidence="1" id="KW-1133">Transmembrane helix</keyword>
<dbReference type="GO" id="GO:0005886">
    <property type="term" value="C:plasma membrane"/>
    <property type="evidence" value="ECO:0007669"/>
    <property type="project" value="TreeGrafter"/>
</dbReference>
<keyword evidence="1" id="KW-0472">Membrane</keyword>
<dbReference type="RefSeq" id="WP_122977406.1">
    <property type="nucleotide sequence ID" value="NZ_BOMX01000077.1"/>
</dbReference>
<keyword evidence="3" id="KW-1185">Reference proteome</keyword>
<evidence type="ECO:0000256" key="1">
    <source>
        <dbReference type="SAM" id="Phobius"/>
    </source>
</evidence>
<comment type="caution">
    <text evidence="2">The sequence shown here is derived from an EMBL/GenBank/DDBJ whole genome shotgun (WGS) entry which is preliminary data.</text>
</comment>
<protein>
    <submittedName>
        <fullName evidence="2">Uncharacterized membrane protein HdeD (DUF308 family)</fullName>
    </submittedName>
</protein>
<feature type="transmembrane region" description="Helical" evidence="1">
    <location>
        <begin position="149"/>
        <end position="168"/>
    </location>
</feature>